<reference evidence="1 2" key="1">
    <citation type="submission" date="2019-07" db="EMBL/GenBank/DDBJ databases">
        <title>Genomic Encyclopedia of Type Strains, Phase I: the one thousand microbial genomes (KMG-I) project.</title>
        <authorList>
            <person name="Kyrpides N."/>
        </authorList>
    </citation>
    <scope>NUCLEOTIDE SEQUENCE [LARGE SCALE GENOMIC DNA]</scope>
    <source>
        <strain evidence="1 2">DSM 375</strain>
    </source>
</reference>
<gene>
    <name evidence="1" type="ORF">LX59_02098</name>
</gene>
<dbReference type="Proteomes" id="UP000319627">
    <property type="component" value="Unassembled WGS sequence"/>
</dbReference>
<organism evidence="1 2">
    <name type="scientific">Azomonas agilis</name>
    <dbReference type="NCBI Taxonomy" id="116849"/>
    <lineage>
        <taxon>Bacteria</taxon>
        <taxon>Pseudomonadati</taxon>
        <taxon>Pseudomonadota</taxon>
        <taxon>Gammaproteobacteria</taxon>
        <taxon>Pseudomonadales</taxon>
        <taxon>Pseudomonadaceae</taxon>
        <taxon>Azomonas</taxon>
    </lineage>
</organism>
<dbReference type="AlphaFoldDB" id="A0A562I153"/>
<sequence>MRTVYEIVRNAIANKEIIIATYQNHVREMCPHVIGRKNGREQALFYQFGGTSSSGPIVPDSPGNWRCIPIQGLSDVSSRAGTWHTGTNHSRPQTCVDEIDLEVDLA</sequence>
<proteinExistence type="predicted"/>
<evidence type="ECO:0000313" key="2">
    <source>
        <dbReference type="Proteomes" id="UP000319627"/>
    </source>
</evidence>
<evidence type="ECO:0000313" key="1">
    <source>
        <dbReference type="EMBL" id="TWH64751.1"/>
    </source>
</evidence>
<protein>
    <recommendedName>
        <fullName evidence="3">WYL domain-containing protein</fullName>
    </recommendedName>
</protein>
<name>A0A562I153_9GAMM</name>
<accession>A0A562I153</accession>
<dbReference type="OrthoDB" id="7041725at2"/>
<evidence type="ECO:0008006" key="3">
    <source>
        <dbReference type="Google" id="ProtNLM"/>
    </source>
</evidence>
<comment type="caution">
    <text evidence="1">The sequence shown here is derived from an EMBL/GenBank/DDBJ whole genome shotgun (WGS) entry which is preliminary data.</text>
</comment>
<keyword evidence="2" id="KW-1185">Reference proteome</keyword>
<dbReference type="EMBL" id="VLKG01000007">
    <property type="protein sequence ID" value="TWH64751.1"/>
    <property type="molecule type" value="Genomic_DNA"/>
</dbReference>